<keyword evidence="6" id="KW-0732">Signal</keyword>
<keyword evidence="9" id="KW-1185">Reference proteome</keyword>
<dbReference type="SUPFAM" id="SSF54534">
    <property type="entry name" value="FKBP-like"/>
    <property type="match status" value="1"/>
</dbReference>
<dbReference type="PANTHER" id="PTHR47245:SF2">
    <property type="entry name" value="PEPTIDYL-PROLYL CIS-TRANS ISOMERASE HP_0175-RELATED"/>
    <property type="match status" value="1"/>
</dbReference>
<dbReference type="OrthoDB" id="6765140at2"/>
<sequence length="443" mass="49089">MARTACNAGGGRSLRRLAWAAWLGIAAPVLAAPAPEPPALRAVAEAGRDLQVDDERLPAASIALLRQALDRLRGAQAPADAERSLRRGLVQNRLLAREVETGLPEGVRHDLDARTEDEVERLLRQVYGPRVDEGGEAFRLPGDRLDQAALRALLASPAGILRLDSQRLEPDQRQRAAAVEALAWHFPGRPRQAVDLLTVYEREDVQGRAELQQGNVDYLDTRALAFLRRAWLQERLAREGVGDAAQAGLRRLVRDKLVRLEYLRQLGLAEEMHHRSEALDAAARQVSEADARAYYQRHAGRYRNVARVEAAHLRLADQASADRVYAELQAGLAFDEAVRRHSLADDRQLEPPGDLGTVQALDPGLDLLRKAALIQRAGSVSQPMRIGDAFEIVQVRRREDRQLPLEDPSVRDEVNRAVAREQLAAQLQARLDGRLAQARVDGL</sequence>
<evidence type="ECO:0000259" key="7">
    <source>
        <dbReference type="PROSITE" id="PS50198"/>
    </source>
</evidence>
<dbReference type="Proteomes" id="UP000315235">
    <property type="component" value="Unassembled WGS sequence"/>
</dbReference>
<comment type="catalytic activity">
    <reaction evidence="1">
        <text>[protein]-peptidylproline (omega=180) = [protein]-peptidylproline (omega=0)</text>
        <dbReference type="Rhea" id="RHEA:16237"/>
        <dbReference type="Rhea" id="RHEA-COMP:10747"/>
        <dbReference type="Rhea" id="RHEA-COMP:10748"/>
        <dbReference type="ChEBI" id="CHEBI:83833"/>
        <dbReference type="ChEBI" id="CHEBI:83834"/>
        <dbReference type="EC" id="5.2.1.8"/>
    </reaction>
</comment>
<organism evidence="8 9">
    <name type="scientific">Pseudomonas mangiferae</name>
    <dbReference type="NCBI Taxonomy" id="2593654"/>
    <lineage>
        <taxon>Bacteria</taxon>
        <taxon>Pseudomonadati</taxon>
        <taxon>Pseudomonadota</taxon>
        <taxon>Gammaproteobacteria</taxon>
        <taxon>Pseudomonadales</taxon>
        <taxon>Pseudomonadaceae</taxon>
        <taxon>Pseudomonas</taxon>
    </lineage>
</organism>
<evidence type="ECO:0000256" key="1">
    <source>
        <dbReference type="ARBA" id="ARBA00000971"/>
    </source>
</evidence>
<dbReference type="InterPro" id="IPR050245">
    <property type="entry name" value="PrsA_foldase"/>
</dbReference>
<dbReference type="Pfam" id="PF13145">
    <property type="entry name" value="Rotamase_2"/>
    <property type="match status" value="1"/>
</dbReference>
<dbReference type="InterPro" id="IPR046357">
    <property type="entry name" value="PPIase_dom_sf"/>
</dbReference>
<dbReference type="PANTHER" id="PTHR47245">
    <property type="entry name" value="PEPTIDYLPROLYL ISOMERASE"/>
    <property type="match status" value="1"/>
</dbReference>
<dbReference type="GO" id="GO:0003755">
    <property type="term" value="F:peptidyl-prolyl cis-trans isomerase activity"/>
    <property type="evidence" value="ECO:0007669"/>
    <property type="project" value="UniProtKB-KW"/>
</dbReference>
<dbReference type="InterPro" id="IPR000297">
    <property type="entry name" value="PPIase_PpiC"/>
</dbReference>
<dbReference type="AlphaFoldDB" id="A0A553GWI3"/>
<keyword evidence="5 8" id="KW-0413">Isomerase</keyword>
<feature type="signal peptide" evidence="6">
    <location>
        <begin position="1"/>
        <end position="31"/>
    </location>
</feature>
<keyword evidence="4 5" id="KW-0697">Rotamase</keyword>
<reference evidence="8 9" key="1">
    <citation type="submission" date="2019-07" db="EMBL/GenBank/DDBJ databases">
        <title>Pseudomonas mangiferae sp. nov., isolated from bark of mango tree in Thailand.</title>
        <authorList>
            <person name="Srisuk N."/>
            <person name="Anurat P."/>
        </authorList>
    </citation>
    <scope>NUCLEOTIDE SEQUENCE [LARGE SCALE GENOMIC DNA]</scope>
    <source>
        <strain evidence="8 9">DMKU_BBB3-04</strain>
    </source>
</reference>
<dbReference type="EC" id="5.2.1.8" evidence="3"/>
<evidence type="ECO:0000313" key="8">
    <source>
        <dbReference type="EMBL" id="TRX73833.1"/>
    </source>
</evidence>
<evidence type="ECO:0000256" key="2">
    <source>
        <dbReference type="ARBA" id="ARBA00007656"/>
    </source>
</evidence>
<evidence type="ECO:0000256" key="4">
    <source>
        <dbReference type="ARBA" id="ARBA00023110"/>
    </source>
</evidence>
<comment type="similarity">
    <text evidence="2">Belongs to the PpiC/parvulin rotamase family.</text>
</comment>
<proteinExistence type="inferred from homology"/>
<name>A0A553GWI3_9PSED</name>
<accession>A0A553GWI3</accession>
<dbReference type="RefSeq" id="WP_143489292.1">
    <property type="nucleotide sequence ID" value="NZ_VJOY01000011.1"/>
</dbReference>
<dbReference type="EMBL" id="VJOY01000011">
    <property type="protein sequence ID" value="TRX73833.1"/>
    <property type="molecule type" value="Genomic_DNA"/>
</dbReference>
<evidence type="ECO:0000313" key="9">
    <source>
        <dbReference type="Proteomes" id="UP000315235"/>
    </source>
</evidence>
<gene>
    <name evidence="8" type="ORF">FM069_15585</name>
</gene>
<feature type="domain" description="PpiC" evidence="7">
    <location>
        <begin position="305"/>
        <end position="397"/>
    </location>
</feature>
<protein>
    <recommendedName>
        <fullName evidence="3">peptidylprolyl isomerase</fullName>
        <ecNumber evidence="3">5.2.1.8</ecNumber>
    </recommendedName>
</protein>
<comment type="caution">
    <text evidence="8">The sequence shown here is derived from an EMBL/GenBank/DDBJ whole genome shotgun (WGS) entry which is preliminary data.</text>
</comment>
<evidence type="ECO:0000256" key="3">
    <source>
        <dbReference type="ARBA" id="ARBA00013194"/>
    </source>
</evidence>
<dbReference type="Gene3D" id="3.10.50.40">
    <property type="match status" value="1"/>
</dbReference>
<feature type="chain" id="PRO_5021971433" description="peptidylprolyl isomerase" evidence="6">
    <location>
        <begin position="32"/>
        <end position="443"/>
    </location>
</feature>
<evidence type="ECO:0000256" key="5">
    <source>
        <dbReference type="PROSITE-ProRule" id="PRU00278"/>
    </source>
</evidence>
<evidence type="ECO:0000256" key="6">
    <source>
        <dbReference type="SAM" id="SignalP"/>
    </source>
</evidence>
<dbReference type="PROSITE" id="PS50198">
    <property type="entry name" value="PPIC_PPIASE_2"/>
    <property type="match status" value="1"/>
</dbReference>